<dbReference type="AlphaFoldDB" id="A0A0L9U458"/>
<protein>
    <submittedName>
        <fullName evidence="1">Uncharacterized protein</fullName>
    </submittedName>
</protein>
<evidence type="ECO:0000313" key="1">
    <source>
        <dbReference type="EMBL" id="KOM37613.1"/>
    </source>
</evidence>
<dbReference type="EMBL" id="CM003373">
    <property type="protein sequence ID" value="KOM37613.1"/>
    <property type="molecule type" value="Genomic_DNA"/>
</dbReference>
<gene>
    <name evidence="1" type="ORF">LR48_Vigan03g099500</name>
</gene>
<name>A0A0L9U458_PHAAN</name>
<accession>A0A0L9U458</accession>
<sequence length="118" mass="13097">MRIGGEEVRIGGANVSFSAMDDGPVKMKVPGCVSNPLLLFLPAFFLALRHCAFSRTKHPMRVISWAKFAMNLDELDVLRQLNQLSRKTSSRAFIGFLGSNALCTRVFGKNFELVFVGM</sequence>
<reference evidence="2" key="1">
    <citation type="journal article" date="2015" name="Proc. Natl. Acad. Sci. U.S.A.">
        <title>Genome sequencing of adzuki bean (Vigna angularis) provides insight into high starch and low fat accumulation and domestication.</title>
        <authorList>
            <person name="Yang K."/>
            <person name="Tian Z."/>
            <person name="Chen C."/>
            <person name="Luo L."/>
            <person name="Zhao B."/>
            <person name="Wang Z."/>
            <person name="Yu L."/>
            <person name="Li Y."/>
            <person name="Sun Y."/>
            <person name="Li W."/>
            <person name="Chen Y."/>
            <person name="Li Y."/>
            <person name="Zhang Y."/>
            <person name="Ai D."/>
            <person name="Zhao J."/>
            <person name="Shang C."/>
            <person name="Ma Y."/>
            <person name="Wu B."/>
            <person name="Wang M."/>
            <person name="Gao L."/>
            <person name="Sun D."/>
            <person name="Zhang P."/>
            <person name="Guo F."/>
            <person name="Wang W."/>
            <person name="Li Y."/>
            <person name="Wang J."/>
            <person name="Varshney R.K."/>
            <person name="Wang J."/>
            <person name="Ling H.Q."/>
            <person name="Wan P."/>
        </authorList>
    </citation>
    <scope>NUCLEOTIDE SEQUENCE</scope>
    <source>
        <strain evidence="2">cv. Jingnong 6</strain>
    </source>
</reference>
<dbReference type="Gramene" id="KOM37613">
    <property type="protein sequence ID" value="KOM37613"/>
    <property type="gene ID" value="LR48_Vigan03g099500"/>
</dbReference>
<organism evidence="1 2">
    <name type="scientific">Phaseolus angularis</name>
    <name type="common">Azuki bean</name>
    <name type="synonym">Vigna angularis</name>
    <dbReference type="NCBI Taxonomy" id="3914"/>
    <lineage>
        <taxon>Eukaryota</taxon>
        <taxon>Viridiplantae</taxon>
        <taxon>Streptophyta</taxon>
        <taxon>Embryophyta</taxon>
        <taxon>Tracheophyta</taxon>
        <taxon>Spermatophyta</taxon>
        <taxon>Magnoliopsida</taxon>
        <taxon>eudicotyledons</taxon>
        <taxon>Gunneridae</taxon>
        <taxon>Pentapetalae</taxon>
        <taxon>rosids</taxon>
        <taxon>fabids</taxon>
        <taxon>Fabales</taxon>
        <taxon>Fabaceae</taxon>
        <taxon>Papilionoideae</taxon>
        <taxon>50 kb inversion clade</taxon>
        <taxon>NPAAA clade</taxon>
        <taxon>indigoferoid/millettioid clade</taxon>
        <taxon>Phaseoleae</taxon>
        <taxon>Vigna</taxon>
    </lineage>
</organism>
<proteinExistence type="predicted"/>
<evidence type="ECO:0000313" key="2">
    <source>
        <dbReference type="Proteomes" id="UP000053144"/>
    </source>
</evidence>
<dbReference type="Proteomes" id="UP000053144">
    <property type="component" value="Chromosome 3"/>
</dbReference>